<organism evidence="1 2">
    <name type="scientific">Paraburkholderia fynbosensis</name>
    <dbReference type="NCBI Taxonomy" id="1200993"/>
    <lineage>
        <taxon>Bacteria</taxon>
        <taxon>Pseudomonadati</taxon>
        <taxon>Pseudomonadota</taxon>
        <taxon>Betaproteobacteria</taxon>
        <taxon>Burkholderiales</taxon>
        <taxon>Burkholderiaceae</taxon>
        <taxon>Paraburkholderia</taxon>
    </lineage>
</organism>
<evidence type="ECO:0000313" key="1">
    <source>
        <dbReference type="EMBL" id="CAB3794634.1"/>
    </source>
</evidence>
<keyword evidence="2" id="KW-1185">Reference proteome</keyword>
<name>A0A6J5GA23_9BURK</name>
<sequence length="184" mass="20089">MRICRVSPLSLQVKIIVAIRHLANWARLPKPSNQPPLLLNSRSCIQPSLVVTSTALSPGDPVTSCWTDGYAVLATAEGIPVAQVSGRPFNEILLALIGNRIFDAGHHLITEGSFHLSVLRRKQASAYQRCCLFGLVGSARASCGHVEISLLSRLERFPGAKHVHVCATRERIRPSAVHVHEVRP</sequence>
<dbReference type="AlphaFoldDB" id="A0A6J5GA23"/>
<dbReference type="Proteomes" id="UP000494252">
    <property type="component" value="Unassembled WGS sequence"/>
</dbReference>
<proteinExistence type="predicted"/>
<reference evidence="1 2" key="1">
    <citation type="submission" date="2020-04" db="EMBL/GenBank/DDBJ databases">
        <authorList>
            <person name="De Canck E."/>
        </authorList>
    </citation>
    <scope>NUCLEOTIDE SEQUENCE [LARGE SCALE GENOMIC DNA]</scope>
    <source>
        <strain evidence="1 2">LMG 27177</strain>
    </source>
</reference>
<accession>A0A6J5GA23</accession>
<evidence type="ECO:0000313" key="2">
    <source>
        <dbReference type="Proteomes" id="UP000494252"/>
    </source>
</evidence>
<protein>
    <submittedName>
        <fullName evidence="1">Uncharacterized protein</fullName>
    </submittedName>
</protein>
<dbReference type="EMBL" id="CADIKI010000010">
    <property type="protein sequence ID" value="CAB3794634.1"/>
    <property type="molecule type" value="Genomic_DNA"/>
</dbReference>
<gene>
    <name evidence="1" type="ORF">LMG27177_03691</name>
</gene>